<evidence type="ECO:0000313" key="10">
    <source>
        <dbReference type="EnsemblProtists" id="EKX53991"/>
    </source>
</evidence>
<feature type="binding site" evidence="6">
    <location>
        <position position="178"/>
    </location>
    <ligand>
        <name>ATP</name>
        <dbReference type="ChEBI" id="CHEBI:30616"/>
    </ligand>
</feature>
<feature type="domain" description="Protein kinase" evidence="8">
    <location>
        <begin position="149"/>
        <end position="447"/>
    </location>
</feature>
<keyword evidence="3 6" id="KW-0547">Nucleotide-binding</keyword>
<dbReference type="PANTHER" id="PTHR45646">
    <property type="entry name" value="SERINE/THREONINE-PROTEIN KINASE DOA-RELATED"/>
    <property type="match status" value="1"/>
</dbReference>
<dbReference type="Proteomes" id="UP000011087">
    <property type="component" value="Unassembled WGS sequence"/>
</dbReference>
<dbReference type="GO" id="GO:0005524">
    <property type="term" value="F:ATP binding"/>
    <property type="evidence" value="ECO:0007669"/>
    <property type="project" value="UniProtKB-UniRule"/>
</dbReference>
<dbReference type="PANTHER" id="PTHR45646:SF11">
    <property type="entry name" value="SERINE_THREONINE-PROTEIN KINASE DOA"/>
    <property type="match status" value="1"/>
</dbReference>
<keyword evidence="5 6" id="KW-0067">ATP-binding</keyword>
<dbReference type="Pfam" id="PF00069">
    <property type="entry name" value="Pkinase"/>
    <property type="match status" value="1"/>
</dbReference>
<reference evidence="10" key="3">
    <citation type="submission" date="2016-03" db="UniProtKB">
        <authorList>
            <consortium name="EnsemblProtists"/>
        </authorList>
    </citation>
    <scope>IDENTIFICATION</scope>
</reference>
<dbReference type="InterPro" id="IPR017441">
    <property type="entry name" value="Protein_kinase_ATP_BS"/>
</dbReference>
<dbReference type="KEGG" id="gtt:GUITHDRAFT_160769"/>
<dbReference type="PROSITE" id="PS00107">
    <property type="entry name" value="PROTEIN_KINASE_ATP"/>
    <property type="match status" value="1"/>
</dbReference>
<dbReference type="Gene3D" id="3.30.200.20">
    <property type="entry name" value="Phosphorylase Kinase, domain 1"/>
    <property type="match status" value="1"/>
</dbReference>
<evidence type="ECO:0000256" key="7">
    <source>
        <dbReference type="SAM" id="MobiDB-lite"/>
    </source>
</evidence>
<dbReference type="EMBL" id="JH992968">
    <property type="protein sequence ID" value="EKX53991.1"/>
    <property type="molecule type" value="Genomic_DNA"/>
</dbReference>
<reference evidence="9 11" key="1">
    <citation type="journal article" date="2012" name="Nature">
        <title>Algal genomes reveal evolutionary mosaicism and the fate of nucleomorphs.</title>
        <authorList>
            <consortium name="DOE Joint Genome Institute"/>
            <person name="Curtis B.A."/>
            <person name="Tanifuji G."/>
            <person name="Burki F."/>
            <person name="Gruber A."/>
            <person name="Irimia M."/>
            <person name="Maruyama S."/>
            <person name="Arias M.C."/>
            <person name="Ball S.G."/>
            <person name="Gile G.H."/>
            <person name="Hirakawa Y."/>
            <person name="Hopkins J.F."/>
            <person name="Kuo A."/>
            <person name="Rensing S.A."/>
            <person name="Schmutz J."/>
            <person name="Symeonidi A."/>
            <person name="Elias M."/>
            <person name="Eveleigh R.J."/>
            <person name="Herman E.K."/>
            <person name="Klute M.J."/>
            <person name="Nakayama T."/>
            <person name="Obornik M."/>
            <person name="Reyes-Prieto A."/>
            <person name="Armbrust E.V."/>
            <person name="Aves S.J."/>
            <person name="Beiko R.G."/>
            <person name="Coutinho P."/>
            <person name="Dacks J.B."/>
            <person name="Durnford D.G."/>
            <person name="Fast N.M."/>
            <person name="Green B.R."/>
            <person name="Grisdale C.J."/>
            <person name="Hempel F."/>
            <person name="Henrissat B."/>
            <person name="Hoppner M.P."/>
            <person name="Ishida K."/>
            <person name="Kim E."/>
            <person name="Koreny L."/>
            <person name="Kroth P.G."/>
            <person name="Liu Y."/>
            <person name="Malik S.B."/>
            <person name="Maier U.G."/>
            <person name="McRose D."/>
            <person name="Mock T."/>
            <person name="Neilson J.A."/>
            <person name="Onodera N.T."/>
            <person name="Poole A.M."/>
            <person name="Pritham E.J."/>
            <person name="Richards T.A."/>
            <person name="Rocap G."/>
            <person name="Roy S.W."/>
            <person name="Sarai C."/>
            <person name="Schaack S."/>
            <person name="Shirato S."/>
            <person name="Slamovits C.H."/>
            <person name="Spencer D.F."/>
            <person name="Suzuki S."/>
            <person name="Worden A.Z."/>
            <person name="Zauner S."/>
            <person name="Barry K."/>
            <person name="Bell C."/>
            <person name="Bharti A.K."/>
            <person name="Crow J.A."/>
            <person name="Grimwood J."/>
            <person name="Kramer R."/>
            <person name="Lindquist E."/>
            <person name="Lucas S."/>
            <person name="Salamov A."/>
            <person name="McFadden G.I."/>
            <person name="Lane C.E."/>
            <person name="Keeling P.J."/>
            <person name="Gray M.W."/>
            <person name="Grigoriev I.V."/>
            <person name="Archibald J.M."/>
        </authorList>
    </citation>
    <scope>NUCLEOTIDE SEQUENCE</scope>
    <source>
        <strain evidence="9 11">CCMP2712</strain>
    </source>
</reference>
<dbReference type="GO" id="GO:0005634">
    <property type="term" value="C:nucleus"/>
    <property type="evidence" value="ECO:0007669"/>
    <property type="project" value="TreeGrafter"/>
</dbReference>
<evidence type="ECO:0000256" key="3">
    <source>
        <dbReference type="ARBA" id="ARBA00022741"/>
    </source>
</evidence>
<dbReference type="eggNOG" id="KOG0671">
    <property type="taxonomic scope" value="Eukaryota"/>
</dbReference>
<evidence type="ECO:0000256" key="5">
    <source>
        <dbReference type="ARBA" id="ARBA00022840"/>
    </source>
</evidence>
<feature type="region of interest" description="Disordered" evidence="7">
    <location>
        <begin position="1"/>
        <end position="20"/>
    </location>
</feature>
<dbReference type="OrthoDB" id="283111at2759"/>
<dbReference type="HOGENOM" id="CLU_476905_0_0_1"/>
<dbReference type="SMART" id="SM00220">
    <property type="entry name" value="S_TKc"/>
    <property type="match status" value="1"/>
</dbReference>
<evidence type="ECO:0000313" key="11">
    <source>
        <dbReference type="Proteomes" id="UP000011087"/>
    </source>
</evidence>
<dbReference type="InterPro" id="IPR011009">
    <property type="entry name" value="Kinase-like_dom_sf"/>
</dbReference>
<keyword evidence="1" id="KW-0723">Serine/threonine-protein kinase</keyword>
<dbReference type="InterPro" id="IPR051175">
    <property type="entry name" value="CLK_kinases"/>
</dbReference>
<dbReference type="PROSITE" id="PS50011">
    <property type="entry name" value="PROTEIN_KINASE_DOM"/>
    <property type="match status" value="1"/>
</dbReference>
<proteinExistence type="predicted"/>
<keyword evidence="11" id="KW-1185">Reference proteome</keyword>
<name>L1JZH4_GUITC</name>
<dbReference type="SUPFAM" id="SSF56112">
    <property type="entry name" value="Protein kinase-like (PK-like)"/>
    <property type="match status" value="1"/>
</dbReference>
<evidence type="ECO:0000256" key="6">
    <source>
        <dbReference type="PROSITE-ProRule" id="PRU10141"/>
    </source>
</evidence>
<dbReference type="EnsemblProtists" id="EKX53991">
    <property type="protein sequence ID" value="EKX53991"/>
    <property type="gene ID" value="GUITHDRAFT_160769"/>
</dbReference>
<accession>L1JZH4</accession>
<dbReference type="PROSITE" id="PS00108">
    <property type="entry name" value="PROTEIN_KINASE_ST"/>
    <property type="match status" value="1"/>
</dbReference>
<feature type="region of interest" description="Disordered" evidence="7">
    <location>
        <begin position="540"/>
        <end position="572"/>
    </location>
</feature>
<feature type="region of interest" description="Disordered" evidence="7">
    <location>
        <begin position="97"/>
        <end position="121"/>
    </location>
</feature>
<dbReference type="AlphaFoldDB" id="L1JZH4"/>
<dbReference type="PaxDb" id="55529-EKX53991"/>
<evidence type="ECO:0000256" key="1">
    <source>
        <dbReference type="ARBA" id="ARBA00022527"/>
    </source>
</evidence>
<dbReference type="GeneID" id="17310960"/>
<evidence type="ECO:0000256" key="2">
    <source>
        <dbReference type="ARBA" id="ARBA00022679"/>
    </source>
</evidence>
<keyword evidence="2" id="KW-0808">Transferase</keyword>
<keyword evidence="4" id="KW-0418">Kinase</keyword>
<reference evidence="11" key="2">
    <citation type="submission" date="2012-11" db="EMBL/GenBank/DDBJ databases">
        <authorList>
            <person name="Kuo A."/>
            <person name="Curtis B.A."/>
            <person name="Tanifuji G."/>
            <person name="Burki F."/>
            <person name="Gruber A."/>
            <person name="Irimia M."/>
            <person name="Maruyama S."/>
            <person name="Arias M.C."/>
            <person name="Ball S.G."/>
            <person name="Gile G.H."/>
            <person name="Hirakawa Y."/>
            <person name="Hopkins J.F."/>
            <person name="Rensing S.A."/>
            <person name="Schmutz J."/>
            <person name="Symeonidi A."/>
            <person name="Elias M."/>
            <person name="Eveleigh R.J."/>
            <person name="Herman E.K."/>
            <person name="Klute M.J."/>
            <person name="Nakayama T."/>
            <person name="Obornik M."/>
            <person name="Reyes-Prieto A."/>
            <person name="Armbrust E.V."/>
            <person name="Aves S.J."/>
            <person name="Beiko R.G."/>
            <person name="Coutinho P."/>
            <person name="Dacks J.B."/>
            <person name="Durnford D.G."/>
            <person name="Fast N.M."/>
            <person name="Green B.R."/>
            <person name="Grisdale C."/>
            <person name="Hempe F."/>
            <person name="Henrissat B."/>
            <person name="Hoppner M.P."/>
            <person name="Ishida K.-I."/>
            <person name="Kim E."/>
            <person name="Koreny L."/>
            <person name="Kroth P.G."/>
            <person name="Liu Y."/>
            <person name="Malik S.-B."/>
            <person name="Maier U.G."/>
            <person name="McRose D."/>
            <person name="Mock T."/>
            <person name="Neilson J.A."/>
            <person name="Onodera N.T."/>
            <person name="Poole A.M."/>
            <person name="Pritham E.J."/>
            <person name="Richards T.A."/>
            <person name="Rocap G."/>
            <person name="Roy S.W."/>
            <person name="Sarai C."/>
            <person name="Schaack S."/>
            <person name="Shirato S."/>
            <person name="Slamovits C.H."/>
            <person name="Spencer D.F."/>
            <person name="Suzuki S."/>
            <person name="Worden A.Z."/>
            <person name="Zauner S."/>
            <person name="Barry K."/>
            <person name="Bell C."/>
            <person name="Bharti A.K."/>
            <person name="Crow J.A."/>
            <person name="Grimwood J."/>
            <person name="Kramer R."/>
            <person name="Lindquist E."/>
            <person name="Lucas S."/>
            <person name="Salamov A."/>
            <person name="McFadden G.I."/>
            <person name="Lane C.E."/>
            <person name="Keeling P.J."/>
            <person name="Gray M.W."/>
            <person name="Grigoriev I.V."/>
            <person name="Archibald J.M."/>
        </authorList>
    </citation>
    <scope>NUCLEOTIDE SEQUENCE</scope>
    <source>
        <strain evidence="11">CCMP2712</strain>
    </source>
</reference>
<evidence type="ECO:0000256" key="4">
    <source>
        <dbReference type="ARBA" id="ARBA00022777"/>
    </source>
</evidence>
<sequence length="572" mass="63586">MNSPHLNSPHLNSPLLNSPLSGEHASQQYAWMQSPNMVANSHAYVGAYQVRENAPYLSPAHSLRSKAPVANAAMTSPSKPGTLQPVVTARQYLEQLQSPSSGGVSSSHQSHSYAVEKKTAATDEDEHGHFKVIIGSLIDQCDGFPSGRYRIIKLLGSGTYGKVVKCEDKKYNASVAVKLVRREPHLYRVSAKNEISILRDLDGRFGTLKLLRSFEHHGHICMSFELLGDHLSEVIKTKGPFKIEQVRDIAFQLAQAVSYVHSKKIIHTDLKAENILLMSNPSGAVCVKVADFGSAIYSSAWHPPLVGTMHYRAPEAVLQAGWSYPLDVWAIGCLICEIYTGKYLFELAHDDVHLWMMDRLLGPCPQELLKQGYQNRNQYNASLLQRGGNGNVQLAPCRKEGQEMVRSMQPLREMIHDHVLLDLLQRMFHYNPKSRMTAEKALMHPFFDLEDDEDVPEISLMVGATAFFLPLISTFSDEDLEDERHSVLKQAVSSQELRAKLDGPLGKYHIADGNKEGVTWRAITPSESSVASTVVVPKLRSAGSSQDQYSESETLDEGSITSQEQLNDDLNQ</sequence>
<dbReference type="OMA" id="HTVGGNK"/>
<protein>
    <recommendedName>
        <fullName evidence="8">Protein kinase domain-containing protein</fullName>
    </recommendedName>
</protein>
<dbReference type="InterPro" id="IPR000719">
    <property type="entry name" value="Prot_kinase_dom"/>
</dbReference>
<dbReference type="Gene3D" id="1.10.510.10">
    <property type="entry name" value="Transferase(Phosphotransferase) domain 1"/>
    <property type="match status" value="1"/>
</dbReference>
<dbReference type="RefSeq" id="XP_005840971.1">
    <property type="nucleotide sequence ID" value="XM_005840914.1"/>
</dbReference>
<feature type="compositionally biased region" description="Polar residues" evidence="7">
    <location>
        <begin position="542"/>
        <end position="552"/>
    </location>
</feature>
<feature type="compositionally biased region" description="Polar residues" evidence="7">
    <location>
        <begin position="559"/>
        <end position="572"/>
    </location>
</feature>
<evidence type="ECO:0000313" key="9">
    <source>
        <dbReference type="EMBL" id="EKX53991.1"/>
    </source>
</evidence>
<evidence type="ECO:0000259" key="8">
    <source>
        <dbReference type="PROSITE" id="PS50011"/>
    </source>
</evidence>
<dbReference type="GO" id="GO:0004674">
    <property type="term" value="F:protein serine/threonine kinase activity"/>
    <property type="evidence" value="ECO:0007669"/>
    <property type="project" value="UniProtKB-KW"/>
</dbReference>
<gene>
    <name evidence="9" type="ORF">GUITHDRAFT_160769</name>
</gene>
<dbReference type="InterPro" id="IPR008271">
    <property type="entry name" value="Ser/Thr_kinase_AS"/>
</dbReference>
<feature type="compositionally biased region" description="Low complexity" evidence="7">
    <location>
        <begin position="97"/>
        <end position="112"/>
    </location>
</feature>
<organism evidence="9">
    <name type="scientific">Guillardia theta (strain CCMP2712)</name>
    <name type="common">Cryptophyte</name>
    <dbReference type="NCBI Taxonomy" id="905079"/>
    <lineage>
        <taxon>Eukaryota</taxon>
        <taxon>Cryptophyceae</taxon>
        <taxon>Pyrenomonadales</taxon>
        <taxon>Geminigeraceae</taxon>
        <taxon>Guillardia</taxon>
    </lineage>
</organism>